<proteinExistence type="predicted"/>
<dbReference type="Proteomes" id="UP000540909">
    <property type="component" value="Unassembled WGS sequence"/>
</dbReference>
<keyword evidence="1" id="KW-0472">Membrane</keyword>
<dbReference type="EMBL" id="JACIFY010000004">
    <property type="protein sequence ID" value="MBB4235085.1"/>
    <property type="molecule type" value="Genomic_DNA"/>
</dbReference>
<keyword evidence="1" id="KW-0812">Transmembrane</keyword>
<name>A0A7W6R1I1_9HYPH</name>
<dbReference type="AlphaFoldDB" id="A0A7W6R1I1"/>
<protein>
    <submittedName>
        <fullName evidence="2">Uncharacterized protein</fullName>
    </submittedName>
</protein>
<sequence>MTTNPDAGMWPPDPFSWWPVILACLLIIAICYF</sequence>
<keyword evidence="1" id="KW-1133">Transmembrane helix</keyword>
<reference evidence="2 3" key="1">
    <citation type="submission" date="2020-08" db="EMBL/GenBank/DDBJ databases">
        <title>Genomic Encyclopedia of Type Strains, Phase IV (KMG-V): Genome sequencing to study the core and pangenomes of soil and plant-associated prokaryotes.</title>
        <authorList>
            <person name="Whitman W."/>
        </authorList>
    </citation>
    <scope>NUCLEOTIDE SEQUENCE [LARGE SCALE GENOMIC DNA]</scope>
    <source>
        <strain evidence="2 3">SEMIA 4089</strain>
    </source>
</reference>
<gene>
    <name evidence="2" type="ORF">GGD57_001643</name>
</gene>
<comment type="caution">
    <text evidence="2">The sequence shown here is derived from an EMBL/GenBank/DDBJ whole genome shotgun (WGS) entry which is preliminary data.</text>
</comment>
<evidence type="ECO:0000313" key="2">
    <source>
        <dbReference type="EMBL" id="MBB4235085.1"/>
    </source>
</evidence>
<accession>A0A7W6R1I1</accession>
<evidence type="ECO:0000256" key="1">
    <source>
        <dbReference type="SAM" id="Phobius"/>
    </source>
</evidence>
<organism evidence="2 3">
    <name type="scientific">Rhizobium esperanzae</name>
    <dbReference type="NCBI Taxonomy" id="1967781"/>
    <lineage>
        <taxon>Bacteria</taxon>
        <taxon>Pseudomonadati</taxon>
        <taxon>Pseudomonadota</taxon>
        <taxon>Alphaproteobacteria</taxon>
        <taxon>Hyphomicrobiales</taxon>
        <taxon>Rhizobiaceae</taxon>
        <taxon>Rhizobium/Agrobacterium group</taxon>
        <taxon>Rhizobium</taxon>
    </lineage>
</organism>
<feature type="transmembrane region" description="Helical" evidence="1">
    <location>
        <begin position="15"/>
        <end position="32"/>
    </location>
</feature>
<evidence type="ECO:0000313" key="3">
    <source>
        <dbReference type="Proteomes" id="UP000540909"/>
    </source>
</evidence>